<gene>
    <name evidence="3" type="ORF">GK047_15010</name>
</gene>
<feature type="region of interest" description="Disordered" evidence="1">
    <location>
        <begin position="604"/>
        <end position="644"/>
    </location>
</feature>
<accession>A0A6G4A050</accession>
<organism evidence="3">
    <name type="scientific">Paenibacillus sp. SYP-B3998</name>
    <dbReference type="NCBI Taxonomy" id="2678564"/>
    <lineage>
        <taxon>Bacteria</taxon>
        <taxon>Bacillati</taxon>
        <taxon>Bacillota</taxon>
        <taxon>Bacilli</taxon>
        <taxon>Bacillales</taxon>
        <taxon>Paenibacillaceae</taxon>
        <taxon>Paenibacillus</taxon>
    </lineage>
</organism>
<dbReference type="AlphaFoldDB" id="A0A6G4A050"/>
<sequence length="1039" mass="109268">MKLKNRRMLSVLIAIVMVLTMMPFHPLEVKAAATSTIDLGTPVSVTETTYQLSNATFGRSGVVNGAGGYFTVTVNNGSIAVGAIPSGITELINGIKISGIVTDQSTSVNRVFNFLNGNTYEDILAVIQNLTFTKAVGQTQSVTVNVAPGAPLTDGKTSVRTYNGRHFVYVQRQATTMTFKDAVTIATNNSGHLVEPKSNNPQEIFAIASMFKELKSAFRGNWSFLTFIGTTKTTAPNWNTSSYSATRYVSNGQLTGLDTSKEFVANGAYDHLTLLLDTTSNKIGYLAVNNTHGSSSGYFDPGVIVEYNSGVISNNITATKYIGISEMKGSVGISGVAKVGETLTADLSGITYSPDTSGNVPTYQWYRNGVAITNATGSSYTLTADDLGAAITVVVTADNTHATGNVTSAATGAVTAADGAEAPAAPVEVSKTTTSITLQAVTGQEYSIDGGVTWQDSSTFAGLMPGTNYTIVTRVKATATQLASAISTGTVIRTVANNAGLKDLTLSSGTLSPAFAADTTKYTTSVPNSVSDTTVTATVYDAVYSTVTASVYNSEGTLVKGPINLTSGVASDSLLLSVGINTIKVVVTAQDGTTQTYIVTVTRSPRSASGTNGSPTPAPTSAPAPASGVKTTVNNEDSGFATGTTANNVTTVVMDQDKLSAHLSKGNGQQLNVLVPGDGDIKVVGLTAATLKQLSDTGSTLKIENLLAIYPIPSTQLDLGSITKQWNGAPLGEIAVDIDIKRSSDALKAAAKDQVTKGGYDLLVNPVDLSLNFTYHNQTVKPDQLKGYAPRYIALPEGIDPNKITTGVIVNPDGTVFHVPTVVTKINNRYFAMINDLRSQGSYSVIWNPQNFDDVKSHWAQASINNIAARLQLAGTGNNTFSPNRSIDRSEFATIVASGLGLMRQGVSGTPYNDVAPSSWYHDAVKIANEFGIIKGFEDGGFHGSERITREQGIAMIARSLHVVQPQEALSALEINQILAPYSDMDQISGYARESAAQLIKAGILQGIGKQQLNPKAAMTRAETAAMVERLLKSTKLID</sequence>
<dbReference type="InterPro" id="IPR051465">
    <property type="entry name" value="Cell_Envelope_Struct_Comp"/>
</dbReference>
<dbReference type="Gene3D" id="2.60.40.2700">
    <property type="match status" value="1"/>
</dbReference>
<evidence type="ECO:0000256" key="1">
    <source>
        <dbReference type="SAM" id="MobiDB-lite"/>
    </source>
</evidence>
<dbReference type="EMBL" id="JAAIKC010000005">
    <property type="protein sequence ID" value="NEW07314.1"/>
    <property type="molecule type" value="Genomic_DNA"/>
</dbReference>
<dbReference type="PANTHER" id="PTHR43308:SF5">
    <property type="entry name" value="S-LAYER PROTEIN _ PEPTIDOGLYCAN ENDO-BETA-N-ACETYLGLUCOSAMINIDASE"/>
    <property type="match status" value="1"/>
</dbReference>
<dbReference type="Pfam" id="PF12733">
    <property type="entry name" value="Cadherin-like"/>
    <property type="match status" value="1"/>
</dbReference>
<protein>
    <recommendedName>
        <fullName evidence="2">SLH domain-containing protein</fullName>
    </recommendedName>
</protein>
<dbReference type="RefSeq" id="WP_163948078.1">
    <property type="nucleotide sequence ID" value="NZ_JAAIKC010000005.1"/>
</dbReference>
<feature type="domain" description="SLH" evidence="2">
    <location>
        <begin position="908"/>
        <end position="971"/>
    </location>
</feature>
<comment type="caution">
    <text evidence="3">The sequence shown here is derived from an EMBL/GenBank/DDBJ whole genome shotgun (WGS) entry which is preliminary data.</text>
</comment>
<dbReference type="PANTHER" id="PTHR43308">
    <property type="entry name" value="OUTER MEMBRANE PROTEIN ALPHA-RELATED"/>
    <property type="match status" value="1"/>
</dbReference>
<feature type="domain" description="SLH" evidence="2">
    <location>
        <begin position="847"/>
        <end position="907"/>
    </location>
</feature>
<feature type="domain" description="SLH" evidence="2">
    <location>
        <begin position="979"/>
        <end position="1039"/>
    </location>
</feature>
<name>A0A6G4A050_9BACL</name>
<dbReference type="Pfam" id="PF00395">
    <property type="entry name" value="SLH"/>
    <property type="match status" value="3"/>
</dbReference>
<proteinExistence type="predicted"/>
<evidence type="ECO:0000259" key="2">
    <source>
        <dbReference type="PROSITE" id="PS51272"/>
    </source>
</evidence>
<evidence type="ECO:0000313" key="3">
    <source>
        <dbReference type="EMBL" id="NEW07314.1"/>
    </source>
</evidence>
<dbReference type="InterPro" id="IPR025883">
    <property type="entry name" value="Cadherin-like_domain"/>
</dbReference>
<dbReference type="InterPro" id="IPR001119">
    <property type="entry name" value="SLH_dom"/>
</dbReference>
<dbReference type="PROSITE" id="PS51272">
    <property type="entry name" value="SLH"/>
    <property type="match status" value="3"/>
</dbReference>
<reference evidence="3" key="1">
    <citation type="submission" date="2020-02" db="EMBL/GenBank/DDBJ databases">
        <authorList>
            <person name="Shen X.-R."/>
            <person name="Zhang Y.-X."/>
        </authorList>
    </citation>
    <scope>NUCLEOTIDE SEQUENCE</scope>
    <source>
        <strain evidence="3">SYP-B3998</strain>
    </source>
</reference>